<sequence>MDASATPTRLLPQFLAWVAARPRSYDQAMEAWRSNCPCMSIWEDSLAEGLVRVDAAGMVALTEAGRRRLAACAAAS</sequence>
<accession>A0ABS4AZ00</accession>
<evidence type="ECO:0000313" key="2">
    <source>
        <dbReference type="Proteomes" id="UP000680815"/>
    </source>
</evidence>
<name>A0ABS4AZ00_9PROT</name>
<keyword evidence="2" id="KW-1185">Reference proteome</keyword>
<reference evidence="1 2" key="1">
    <citation type="submission" date="2021-03" db="EMBL/GenBank/DDBJ databases">
        <authorList>
            <person name="So Y."/>
        </authorList>
    </citation>
    <scope>NUCLEOTIDE SEQUENCE [LARGE SCALE GENOMIC DNA]</scope>
    <source>
        <strain evidence="1 2">PWR1</strain>
    </source>
</reference>
<comment type="caution">
    <text evidence="1">The sequence shown here is derived from an EMBL/GenBank/DDBJ whole genome shotgun (WGS) entry which is preliminary data.</text>
</comment>
<dbReference type="EMBL" id="JAGIYZ010000018">
    <property type="protein sequence ID" value="MBP0465762.1"/>
    <property type="molecule type" value="Genomic_DNA"/>
</dbReference>
<organism evidence="1 2">
    <name type="scientific">Roseomonas nitratireducens</name>
    <dbReference type="NCBI Taxonomy" id="2820810"/>
    <lineage>
        <taxon>Bacteria</taxon>
        <taxon>Pseudomonadati</taxon>
        <taxon>Pseudomonadota</taxon>
        <taxon>Alphaproteobacteria</taxon>
        <taxon>Acetobacterales</taxon>
        <taxon>Roseomonadaceae</taxon>
        <taxon>Roseomonas</taxon>
    </lineage>
</organism>
<gene>
    <name evidence="1" type="ORF">J5Y09_17675</name>
</gene>
<evidence type="ECO:0000313" key="1">
    <source>
        <dbReference type="EMBL" id="MBP0465762.1"/>
    </source>
</evidence>
<dbReference type="Proteomes" id="UP000680815">
    <property type="component" value="Unassembled WGS sequence"/>
</dbReference>
<dbReference type="RefSeq" id="WP_209353147.1">
    <property type="nucleotide sequence ID" value="NZ_JAGIYZ010000018.1"/>
</dbReference>
<proteinExistence type="predicted"/>
<protein>
    <submittedName>
        <fullName evidence="1">Uncharacterized protein</fullName>
    </submittedName>
</protein>